<feature type="compositionally biased region" description="Polar residues" evidence="11">
    <location>
        <begin position="167"/>
        <end position="190"/>
    </location>
</feature>
<evidence type="ECO:0000256" key="3">
    <source>
        <dbReference type="ARBA" id="ARBA00022777"/>
    </source>
</evidence>
<feature type="domain" description="Protein kinase" evidence="12">
    <location>
        <begin position="363"/>
        <end position="641"/>
    </location>
</feature>
<protein>
    <recommendedName>
        <fullName evidence="6">mitogen-activated protein kinase kinase</fullName>
        <ecNumber evidence="6">2.7.12.2</ecNumber>
    </recommendedName>
</protein>
<feature type="compositionally biased region" description="Low complexity" evidence="11">
    <location>
        <begin position="225"/>
        <end position="239"/>
    </location>
</feature>
<dbReference type="Pfam" id="PF00069">
    <property type="entry name" value="Pkinase"/>
    <property type="match status" value="1"/>
</dbReference>
<evidence type="ECO:0000256" key="2">
    <source>
        <dbReference type="ARBA" id="ARBA00022741"/>
    </source>
</evidence>
<dbReference type="InterPro" id="IPR017441">
    <property type="entry name" value="Protein_kinase_ATP_BS"/>
</dbReference>
<comment type="catalytic activity">
    <reaction evidence="7">
        <text>L-seryl-[protein] + ATP = O-phospho-L-seryl-[protein] + ADP + H(+)</text>
        <dbReference type="Rhea" id="RHEA:17989"/>
        <dbReference type="Rhea" id="RHEA-COMP:9863"/>
        <dbReference type="Rhea" id="RHEA-COMP:11604"/>
        <dbReference type="ChEBI" id="CHEBI:15378"/>
        <dbReference type="ChEBI" id="CHEBI:29999"/>
        <dbReference type="ChEBI" id="CHEBI:30616"/>
        <dbReference type="ChEBI" id="CHEBI:83421"/>
        <dbReference type="ChEBI" id="CHEBI:456216"/>
        <dbReference type="EC" id="2.7.12.2"/>
    </reaction>
</comment>
<keyword evidence="3" id="KW-0418">Kinase</keyword>
<gene>
    <name evidence="13" type="ORF">Poli38472_003304</name>
</gene>
<dbReference type="GO" id="GO:0004708">
    <property type="term" value="F:MAP kinase kinase activity"/>
    <property type="evidence" value="ECO:0007669"/>
    <property type="project" value="UniProtKB-EC"/>
</dbReference>
<dbReference type="InterPro" id="IPR011009">
    <property type="entry name" value="Kinase-like_dom_sf"/>
</dbReference>
<evidence type="ECO:0000256" key="8">
    <source>
        <dbReference type="ARBA" id="ARBA00049299"/>
    </source>
</evidence>
<feature type="region of interest" description="Disordered" evidence="11">
    <location>
        <begin position="159"/>
        <end position="193"/>
    </location>
</feature>
<keyword evidence="1" id="KW-0808">Transferase</keyword>
<keyword evidence="2 10" id="KW-0547">Nucleotide-binding</keyword>
<comment type="catalytic activity">
    <reaction evidence="8">
        <text>L-threonyl-[protein] + ATP = O-phospho-L-threonyl-[protein] + ADP + H(+)</text>
        <dbReference type="Rhea" id="RHEA:46608"/>
        <dbReference type="Rhea" id="RHEA-COMP:11060"/>
        <dbReference type="Rhea" id="RHEA-COMP:11605"/>
        <dbReference type="ChEBI" id="CHEBI:15378"/>
        <dbReference type="ChEBI" id="CHEBI:30013"/>
        <dbReference type="ChEBI" id="CHEBI:30616"/>
        <dbReference type="ChEBI" id="CHEBI:61977"/>
        <dbReference type="ChEBI" id="CHEBI:456216"/>
        <dbReference type="EC" id="2.7.12.2"/>
    </reaction>
</comment>
<dbReference type="Proteomes" id="UP000794436">
    <property type="component" value="Unassembled WGS sequence"/>
</dbReference>
<evidence type="ECO:0000256" key="1">
    <source>
        <dbReference type="ARBA" id="ARBA00022679"/>
    </source>
</evidence>
<evidence type="ECO:0000256" key="9">
    <source>
        <dbReference type="ARBA" id="ARBA00051693"/>
    </source>
</evidence>
<name>A0A8K1C6K0_PYTOL</name>
<evidence type="ECO:0000256" key="5">
    <source>
        <dbReference type="ARBA" id="ARBA00038035"/>
    </source>
</evidence>
<evidence type="ECO:0000256" key="11">
    <source>
        <dbReference type="SAM" id="MobiDB-lite"/>
    </source>
</evidence>
<feature type="region of interest" description="Disordered" evidence="11">
    <location>
        <begin position="308"/>
        <end position="333"/>
    </location>
</feature>
<feature type="binding site" evidence="10">
    <location>
        <position position="392"/>
    </location>
    <ligand>
        <name>ATP</name>
        <dbReference type="ChEBI" id="CHEBI:30616"/>
    </ligand>
</feature>
<evidence type="ECO:0000256" key="7">
    <source>
        <dbReference type="ARBA" id="ARBA00049014"/>
    </source>
</evidence>
<organism evidence="13 14">
    <name type="scientific">Pythium oligandrum</name>
    <name type="common">Mycoparasitic fungus</name>
    <dbReference type="NCBI Taxonomy" id="41045"/>
    <lineage>
        <taxon>Eukaryota</taxon>
        <taxon>Sar</taxon>
        <taxon>Stramenopiles</taxon>
        <taxon>Oomycota</taxon>
        <taxon>Peronosporomycetes</taxon>
        <taxon>Pythiales</taxon>
        <taxon>Pythiaceae</taxon>
        <taxon>Pythium</taxon>
    </lineage>
</organism>
<dbReference type="EMBL" id="SPLM01000144">
    <property type="protein sequence ID" value="TMW57379.1"/>
    <property type="molecule type" value="Genomic_DNA"/>
</dbReference>
<dbReference type="InterPro" id="IPR008271">
    <property type="entry name" value="Ser/Thr_kinase_AS"/>
</dbReference>
<dbReference type="PROSITE" id="PS00108">
    <property type="entry name" value="PROTEIN_KINASE_ST"/>
    <property type="match status" value="1"/>
</dbReference>
<comment type="catalytic activity">
    <reaction evidence="9">
        <text>L-tyrosyl-[protein] + ATP = O-phospho-L-tyrosyl-[protein] + ADP + H(+)</text>
        <dbReference type="Rhea" id="RHEA:10596"/>
        <dbReference type="Rhea" id="RHEA-COMP:10136"/>
        <dbReference type="Rhea" id="RHEA-COMP:20101"/>
        <dbReference type="ChEBI" id="CHEBI:15378"/>
        <dbReference type="ChEBI" id="CHEBI:30616"/>
        <dbReference type="ChEBI" id="CHEBI:46858"/>
        <dbReference type="ChEBI" id="CHEBI:61978"/>
        <dbReference type="ChEBI" id="CHEBI:456216"/>
        <dbReference type="EC" id="2.7.12.2"/>
    </reaction>
</comment>
<comment type="similarity">
    <text evidence="5">Belongs to the protein kinase superfamily. STE Ser/Thr protein kinase family. MAP kinase kinase subfamily.</text>
</comment>
<comment type="caution">
    <text evidence="13">The sequence shown here is derived from an EMBL/GenBank/DDBJ whole genome shotgun (WGS) entry which is preliminary data.</text>
</comment>
<dbReference type="GO" id="GO:0005524">
    <property type="term" value="F:ATP binding"/>
    <property type="evidence" value="ECO:0007669"/>
    <property type="project" value="UniProtKB-UniRule"/>
</dbReference>
<dbReference type="PROSITE" id="PS50011">
    <property type="entry name" value="PROTEIN_KINASE_DOM"/>
    <property type="match status" value="1"/>
</dbReference>
<accession>A0A8K1C6K0</accession>
<feature type="region of interest" description="Disordered" evidence="11">
    <location>
        <begin position="215"/>
        <end position="246"/>
    </location>
</feature>
<proteinExistence type="inferred from homology"/>
<sequence>MTKSPATQTAANGDGRRLEYVVSDSALEVGESVASVAQETTEDVVEARTPPRMPLLERLRKRGRVESESYDHSPQQRSHAATVLSASRGAVGYGSPLRGLPAGGRRRVLLLARSLSLPNVHEETDDPAIHNIFPDVNPMDLRIAEVKSWDCPWMHQSFPVDAETSRPEPTTNGSATHKSPQKQQRANGQQHDARDELEAVIATISSEFSMEEKALTPAHSTAMMSPQPLSTPSSTASSTRLAKRPTLRLKLEDMPTPQQAEDRAQRAASRIIARREAMERAMADGQDTGDGASASQKAILRLNFKSYSSGDESDVQSPNGTGRLSGSSAYSPNQGMFTTKSVAVSEAGISSPDSGYMHLQEHLERVREIGRGASGVVYKAVHVPTLKVVAIKDVPVYGRGQRRQMVRELHALYSNLVPISDNDKRAQSETRRTSAAKAQASPYIVSFYDAFVDRAKNCICLVMEYMSAGSLQDIVLRGGCQNEKVLSRLAHGVLRGLAHIHSKNMVHRDIKPHNLLTNRQGEVKISDFGLAKTLNDNSSTTKTFVGTLLYMAPERIGGGDYSYAADVWSFGLALISVALGKYPLPTQDGFFGLVDSVANEQYLELPKDKFSSNCRHFIHMCLKTDPEERPPAQELLRHPFITMYTEDETLEAWNHFVDNTHLCEDREAELTSLGEAVYRHIYERSVKFSYQPQSDYGVSFASPAAPFARKEVSIQPVQMSLQLGLANYLGLPVHLVYELFEEKRNHYSDKLLEEYCYSPQSWSASPGIGRRQQWFGSDTESPMARTRERTGSSFWRKLHDGLSKFKNKRRQSKAEKGSSRHLGPQ</sequence>
<dbReference type="PANTHER" id="PTHR48013">
    <property type="entry name" value="DUAL SPECIFICITY MITOGEN-ACTIVATED PROTEIN KINASE KINASE 5-RELATED"/>
    <property type="match status" value="1"/>
</dbReference>
<dbReference type="InterPro" id="IPR000719">
    <property type="entry name" value="Prot_kinase_dom"/>
</dbReference>
<dbReference type="Gene3D" id="3.30.200.20">
    <property type="entry name" value="Phosphorylase Kinase, domain 1"/>
    <property type="match status" value="1"/>
</dbReference>
<evidence type="ECO:0000256" key="10">
    <source>
        <dbReference type="PROSITE-ProRule" id="PRU10141"/>
    </source>
</evidence>
<dbReference type="SUPFAM" id="SSF56112">
    <property type="entry name" value="Protein kinase-like (PK-like)"/>
    <property type="match status" value="1"/>
</dbReference>
<evidence type="ECO:0000259" key="12">
    <source>
        <dbReference type="PROSITE" id="PS50011"/>
    </source>
</evidence>
<feature type="region of interest" description="Disordered" evidence="11">
    <location>
        <begin position="763"/>
        <end position="825"/>
    </location>
</feature>
<dbReference type="Gene3D" id="1.10.510.10">
    <property type="entry name" value="Transferase(Phosphotransferase) domain 1"/>
    <property type="match status" value="1"/>
</dbReference>
<reference evidence="13" key="1">
    <citation type="submission" date="2019-03" db="EMBL/GenBank/DDBJ databases">
        <title>Long read genome sequence of the mycoparasitic Pythium oligandrum ATCC 38472 isolated from sugarbeet rhizosphere.</title>
        <authorList>
            <person name="Gaulin E."/>
        </authorList>
    </citation>
    <scope>NUCLEOTIDE SEQUENCE</scope>
    <source>
        <strain evidence="13">ATCC 38472_TT</strain>
    </source>
</reference>
<dbReference type="AlphaFoldDB" id="A0A8K1C6K0"/>
<dbReference type="EC" id="2.7.12.2" evidence="6"/>
<keyword evidence="14" id="KW-1185">Reference proteome</keyword>
<dbReference type="OrthoDB" id="10252354at2759"/>
<dbReference type="PANTHER" id="PTHR48013:SF9">
    <property type="entry name" value="DUAL SPECIFICITY MITOGEN-ACTIVATED PROTEIN KINASE KINASE 5"/>
    <property type="match status" value="1"/>
</dbReference>
<evidence type="ECO:0000256" key="6">
    <source>
        <dbReference type="ARBA" id="ARBA00038999"/>
    </source>
</evidence>
<dbReference type="SMART" id="SM00220">
    <property type="entry name" value="S_TKc"/>
    <property type="match status" value="1"/>
</dbReference>
<keyword evidence="4 10" id="KW-0067">ATP-binding</keyword>
<evidence type="ECO:0000256" key="4">
    <source>
        <dbReference type="ARBA" id="ARBA00022840"/>
    </source>
</evidence>
<evidence type="ECO:0000313" key="14">
    <source>
        <dbReference type="Proteomes" id="UP000794436"/>
    </source>
</evidence>
<dbReference type="PROSITE" id="PS00107">
    <property type="entry name" value="PROTEIN_KINASE_ATP"/>
    <property type="match status" value="1"/>
</dbReference>
<evidence type="ECO:0000313" key="13">
    <source>
        <dbReference type="EMBL" id="TMW57379.1"/>
    </source>
</evidence>